<dbReference type="OrthoDB" id="56388at2"/>
<protein>
    <recommendedName>
        <fullName evidence="3">Tetratricopeptide repeat protein</fullName>
    </recommendedName>
</protein>
<dbReference type="AlphaFoldDB" id="A0A517PFJ3"/>
<accession>A0A517PFJ3</accession>
<dbReference type="EMBL" id="CP036265">
    <property type="protein sequence ID" value="QDT18152.1"/>
    <property type="molecule type" value="Genomic_DNA"/>
</dbReference>
<evidence type="ECO:0008006" key="3">
    <source>
        <dbReference type="Google" id="ProtNLM"/>
    </source>
</evidence>
<proteinExistence type="predicted"/>
<sequence>MTDDLNQALEDAADRPYDARRVDAFAELARQADAEGSAEAAFNARLGLLDAAVMTNRFDVALAAFPRLLADVDAEPGRFALEDQLLLAFPMLLGGATSFPEIPRSRLRELGEDYAGRAAAAGRHASEIAGGLFRLAAATGDLDRAAELLRQMSDPWGGHFAECPHCRLRHELMLPWCADDQPAVLRLVRRLIDDDLHCTRFEFCGPREALILRPLALRDALPEAVRRYRAAASGIRSGPFWVVMPGLHVGFLAHLIRRGGTSDLSVADAADALRRLLIRCAALSEGVSPDNRMELLTAAAPAVAALAELDAVPALRLPAGDSLAPLAGRAGQAAPDALAAAMNAEAEALAVAFDRRNGNDFHLRHHRRHRAFALGRTDPDGA</sequence>
<reference evidence="1 2" key="1">
    <citation type="submission" date="2019-02" db="EMBL/GenBank/DDBJ databases">
        <title>Deep-cultivation of Planctomycetes and their phenomic and genomic characterization uncovers novel biology.</title>
        <authorList>
            <person name="Wiegand S."/>
            <person name="Jogler M."/>
            <person name="Boedeker C."/>
            <person name="Pinto D."/>
            <person name="Vollmers J."/>
            <person name="Rivas-Marin E."/>
            <person name="Kohn T."/>
            <person name="Peeters S.H."/>
            <person name="Heuer A."/>
            <person name="Rast P."/>
            <person name="Oberbeckmann S."/>
            <person name="Bunk B."/>
            <person name="Jeske O."/>
            <person name="Meyerdierks A."/>
            <person name="Storesund J.E."/>
            <person name="Kallscheuer N."/>
            <person name="Luecker S."/>
            <person name="Lage O.M."/>
            <person name="Pohl T."/>
            <person name="Merkel B.J."/>
            <person name="Hornburger P."/>
            <person name="Mueller R.-W."/>
            <person name="Bruemmer F."/>
            <person name="Labrenz M."/>
            <person name="Spormann A.M."/>
            <person name="Op den Camp H."/>
            <person name="Overmann J."/>
            <person name="Amann R."/>
            <person name="Jetten M.S.M."/>
            <person name="Mascher T."/>
            <person name="Medema M.H."/>
            <person name="Devos D.P."/>
            <person name="Kaster A.-K."/>
            <person name="Ovreas L."/>
            <person name="Rohde M."/>
            <person name="Galperin M.Y."/>
            <person name="Jogler C."/>
        </authorList>
    </citation>
    <scope>NUCLEOTIDE SEQUENCE [LARGE SCALE GENOMIC DNA]</scope>
    <source>
        <strain evidence="1 2">CA12</strain>
    </source>
</reference>
<evidence type="ECO:0000313" key="2">
    <source>
        <dbReference type="Proteomes" id="UP000318741"/>
    </source>
</evidence>
<evidence type="ECO:0000313" key="1">
    <source>
        <dbReference type="EMBL" id="QDT18152.1"/>
    </source>
</evidence>
<keyword evidence="2" id="KW-1185">Reference proteome</keyword>
<organism evidence="1 2">
    <name type="scientific">Alienimonas californiensis</name>
    <dbReference type="NCBI Taxonomy" id="2527989"/>
    <lineage>
        <taxon>Bacteria</taxon>
        <taxon>Pseudomonadati</taxon>
        <taxon>Planctomycetota</taxon>
        <taxon>Planctomycetia</taxon>
        <taxon>Planctomycetales</taxon>
        <taxon>Planctomycetaceae</taxon>
        <taxon>Alienimonas</taxon>
    </lineage>
</organism>
<dbReference type="KEGG" id="acaf:CA12_42930"/>
<gene>
    <name evidence="1" type="ORF">CA12_42930</name>
</gene>
<dbReference type="Proteomes" id="UP000318741">
    <property type="component" value="Chromosome"/>
</dbReference>
<dbReference type="RefSeq" id="WP_145361118.1">
    <property type="nucleotide sequence ID" value="NZ_CP036265.1"/>
</dbReference>
<name>A0A517PFJ3_9PLAN</name>